<evidence type="ECO:0000256" key="4">
    <source>
        <dbReference type="ARBA" id="ARBA00022598"/>
    </source>
</evidence>
<evidence type="ECO:0000259" key="8">
    <source>
        <dbReference type="PROSITE" id="PS51733"/>
    </source>
</evidence>
<dbReference type="SUPFAM" id="SSF82649">
    <property type="entry name" value="SufE/NifU"/>
    <property type="match status" value="1"/>
</dbReference>
<dbReference type="RefSeq" id="WP_150357922.1">
    <property type="nucleotide sequence ID" value="NZ_JAJJPB010000040.1"/>
</dbReference>
<dbReference type="Gene3D" id="3.30.390.50">
    <property type="entry name" value="CO dehydrogenase flavoprotein, C-terminal domain"/>
    <property type="match status" value="1"/>
</dbReference>
<dbReference type="Pfam" id="PF21948">
    <property type="entry name" value="LplA-B_cat"/>
    <property type="match status" value="1"/>
</dbReference>
<dbReference type="InterPro" id="IPR004562">
    <property type="entry name" value="LipoylTrfase_LipoateP_Ligase"/>
</dbReference>
<reference evidence="9" key="1">
    <citation type="submission" date="2021-11" db="EMBL/GenBank/DDBJ databases">
        <authorList>
            <person name="Qingchun L."/>
            <person name="Dong Z."/>
            <person name="Zongwei Q."/>
            <person name="Jia Z."/>
            <person name="Duotao L."/>
        </authorList>
    </citation>
    <scope>NUCLEOTIDE SEQUENCE</scope>
    <source>
        <strain evidence="9">WLY-B-L2</strain>
    </source>
</reference>
<evidence type="ECO:0000256" key="5">
    <source>
        <dbReference type="ARBA" id="ARBA00022741"/>
    </source>
</evidence>
<keyword evidence="6" id="KW-0067">ATP-binding</keyword>
<comment type="catalytic activity">
    <reaction evidence="7">
        <text>L-lysyl-[lipoyl-carrier protein] + (R)-lipoate + ATP = N(6)-[(R)-lipoyl]-L-lysyl-[lipoyl-carrier protein] + AMP + diphosphate + H(+)</text>
        <dbReference type="Rhea" id="RHEA:49288"/>
        <dbReference type="Rhea" id="RHEA-COMP:10500"/>
        <dbReference type="Rhea" id="RHEA-COMP:10502"/>
        <dbReference type="ChEBI" id="CHEBI:15378"/>
        <dbReference type="ChEBI" id="CHEBI:29969"/>
        <dbReference type="ChEBI" id="CHEBI:30616"/>
        <dbReference type="ChEBI" id="CHEBI:33019"/>
        <dbReference type="ChEBI" id="CHEBI:83088"/>
        <dbReference type="ChEBI" id="CHEBI:83099"/>
        <dbReference type="ChEBI" id="CHEBI:456215"/>
        <dbReference type="EC" id="6.3.1.20"/>
    </reaction>
</comment>
<evidence type="ECO:0000256" key="7">
    <source>
        <dbReference type="ARBA" id="ARBA00048037"/>
    </source>
</evidence>
<dbReference type="Gene3D" id="3.30.930.10">
    <property type="entry name" value="Bira Bifunctional Protein, Domain 2"/>
    <property type="match status" value="1"/>
</dbReference>
<evidence type="ECO:0000313" key="9">
    <source>
        <dbReference type="EMBL" id="MCC9296640.1"/>
    </source>
</evidence>
<evidence type="ECO:0000256" key="6">
    <source>
        <dbReference type="ARBA" id="ARBA00022840"/>
    </source>
</evidence>
<dbReference type="Pfam" id="PF10437">
    <property type="entry name" value="Lip_prot_lig_C"/>
    <property type="match status" value="1"/>
</dbReference>
<dbReference type="SUPFAM" id="SSF55681">
    <property type="entry name" value="Class II aaRS and biotin synthetases"/>
    <property type="match status" value="1"/>
</dbReference>
<dbReference type="PANTHER" id="PTHR12561">
    <property type="entry name" value="LIPOATE-PROTEIN LIGASE"/>
    <property type="match status" value="1"/>
</dbReference>
<dbReference type="EMBL" id="JAJJPB010000040">
    <property type="protein sequence ID" value="MCC9296640.1"/>
    <property type="molecule type" value="Genomic_DNA"/>
</dbReference>
<comment type="pathway">
    <text evidence="1">Protein modification; protein lipoylation via exogenous pathway; protein N(6)-(lipoyl)lysine from lipoate: step 2/2.</text>
</comment>
<dbReference type="InterPro" id="IPR004143">
    <property type="entry name" value="BPL_LPL_catalytic"/>
</dbReference>
<name>A0ABS8N9Y2_9CLOT</name>
<dbReference type="PROSITE" id="PS51733">
    <property type="entry name" value="BPL_LPL_CATALYTIC"/>
    <property type="match status" value="1"/>
</dbReference>
<organism evidence="9 10">
    <name type="scientific">Clostridium aromativorans</name>
    <dbReference type="NCBI Taxonomy" id="2836848"/>
    <lineage>
        <taxon>Bacteria</taxon>
        <taxon>Bacillati</taxon>
        <taxon>Bacillota</taxon>
        <taxon>Clostridia</taxon>
        <taxon>Eubacteriales</taxon>
        <taxon>Clostridiaceae</taxon>
        <taxon>Clostridium</taxon>
    </lineage>
</organism>
<comment type="caution">
    <text evidence="9">The sequence shown here is derived from an EMBL/GenBank/DDBJ whole genome shotgun (WGS) entry which is preliminary data.</text>
</comment>
<dbReference type="GO" id="GO:0016979">
    <property type="term" value="F:lipoate-protein ligase activity"/>
    <property type="evidence" value="ECO:0007669"/>
    <property type="project" value="UniProtKB-EC"/>
</dbReference>
<evidence type="ECO:0000313" key="10">
    <source>
        <dbReference type="Proteomes" id="UP001165422"/>
    </source>
</evidence>
<keyword evidence="4 9" id="KW-0436">Ligase</keyword>
<keyword evidence="5" id="KW-0547">Nucleotide-binding</keyword>
<evidence type="ECO:0000256" key="1">
    <source>
        <dbReference type="ARBA" id="ARBA00005085"/>
    </source>
</evidence>
<dbReference type="EC" id="6.3.1.20" evidence="3"/>
<dbReference type="CDD" id="cd16443">
    <property type="entry name" value="LplA"/>
    <property type="match status" value="1"/>
</dbReference>
<feature type="domain" description="BPL/LPL catalytic" evidence="8">
    <location>
        <begin position="24"/>
        <end position="211"/>
    </location>
</feature>
<evidence type="ECO:0000256" key="2">
    <source>
        <dbReference type="ARBA" id="ARBA00005124"/>
    </source>
</evidence>
<sequence>MIFIEHYNTNPYINHAIEEYMMDKFNEECFMLWRNRPCVLIGKNQNTMSEINVDYVKKHNLSVVRRMSGGGAIFNDLGTLNFTFIAVVDDSTFADFGRFTKPIIKALKKLHLDVKLSGRNDLIIDNKKFSGNSQYKHGNRILHHGSILFSVDMKNLNGALNVNRIKFSDKSVKSVKSRVTNLCEYIKEPMTTIEFKNFLIKSIMEECKFVKTYRFSKEDWKKIKRISDNKYALWQWNYGNFKKFTYSNEKKFKGGIVQVYINVCRGAIEHINFFGDFFSKREIGEFENKFMGVRYDEDEVLKVLKDVSVEMYMHGINAENIMEVMF</sequence>
<accession>A0ABS8N9Y2</accession>
<keyword evidence="10" id="KW-1185">Reference proteome</keyword>
<gene>
    <name evidence="9" type="ORF">LN736_17520</name>
</gene>
<dbReference type="InterPro" id="IPR045864">
    <property type="entry name" value="aa-tRNA-synth_II/BPL/LPL"/>
</dbReference>
<evidence type="ECO:0000256" key="3">
    <source>
        <dbReference type="ARBA" id="ARBA00012367"/>
    </source>
</evidence>
<dbReference type="Proteomes" id="UP001165422">
    <property type="component" value="Unassembled WGS sequence"/>
</dbReference>
<protein>
    <recommendedName>
        <fullName evidence="3">lipoate--protein ligase</fullName>
        <ecNumber evidence="3">6.3.1.20</ecNumber>
    </recommendedName>
</protein>
<dbReference type="PANTHER" id="PTHR12561:SF3">
    <property type="entry name" value="LIPOYLTRANSFERASE 1, MITOCHONDRIAL"/>
    <property type="match status" value="1"/>
</dbReference>
<proteinExistence type="predicted"/>
<dbReference type="NCBIfam" id="TIGR00545">
    <property type="entry name" value="lipoyltrans"/>
    <property type="match status" value="1"/>
</dbReference>
<comment type="pathway">
    <text evidence="2">Protein modification; protein lipoylation via exogenous pathway; protein N(6)-(lipoyl)lysine from lipoate: step 1/2.</text>
</comment>
<dbReference type="InterPro" id="IPR019491">
    <property type="entry name" value="Lipoate_protein_ligase_C"/>
</dbReference>